<keyword evidence="3" id="KW-1185">Reference proteome</keyword>
<dbReference type="VEuPathDB" id="FungiDB:BON22_4154"/>
<reference evidence="2" key="3">
    <citation type="submission" date="2017-01" db="EMBL/GenBank/DDBJ databases">
        <authorList>
            <person name="Mah S.A."/>
            <person name="Swanson W.J."/>
            <person name="Moy G.W."/>
            <person name="Vacquier V.D."/>
        </authorList>
    </citation>
    <scope>NUCLEOTIDE SEQUENCE [LARGE SCALE GENOMIC DNA]</scope>
    <source>
        <strain evidence="2">65</strain>
    </source>
</reference>
<evidence type="ECO:0000313" key="2">
    <source>
        <dbReference type="EMBL" id="ONH66209.1"/>
    </source>
</evidence>
<evidence type="ECO:0000313" key="1">
    <source>
        <dbReference type="EMBL" id="CDR38556.1"/>
    </source>
</evidence>
<dbReference type="EMBL" id="LK052887">
    <property type="protein sequence ID" value="CDR38556.1"/>
    <property type="molecule type" value="Genomic_DNA"/>
</dbReference>
<reference evidence="3" key="2">
    <citation type="journal article" date="2017" name="Genome Announc.">
        <title>Genome sequences of Cyberlindnera fabianii 65, Pichia kudriavzevii 129, and Saccharomyces cerevisiae 131 isolated from fermented masau fruits in Zimbabwe.</title>
        <authorList>
            <person name="van Rijswijck I.M.H."/>
            <person name="Derks M.F.L."/>
            <person name="Abee T."/>
            <person name="de Ridder D."/>
            <person name="Smid E.J."/>
        </authorList>
    </citation>
    <scope>NUCLEOTIDE SEQUENCE [LARGE SCALE GENOMIC DNA]</scope>
    <source>
        <strain evidence="3">65</strain>
    </source>
</reference>
<dbReference type="AlphaFoldDB" id="A0A061AM02"/>
<evidence type="ECO:0000313" key="3">
    <source>
        <dbReference type="Proteomes" id="UP000189513"/>
    </source>
</evidence>
<dbReference type="Proteomes" id="UP000189513">
    <property type="component" value="Unassembled WGS sequence"/>
</dbReference>
<sequence length="228" mass="25782">MATPTTTLSAGNSPLLSTNLTSPFTLRSGGQTLPTSLYDGLFDGSYKACPIPFISSSLYSNSASPEKLNSKDIIYEFEKTNIFADSKIDRLRARAVKLYNRALLRKKSIEKQGLKHGFDGRVIAEEEYLFTRLQICELELARIALTRDLKNHYGKIIDCTKTYEDPYNLPSEKSLAEGDLMRSYIDYVDCLKIISYLTDEMTKLHTDLCRQAAEGSGVKSWIRKRLRP</sequence>
<reference evidence="1" key="1">
    <citation type="journal article" date="2014" name="Genome Announc.">
        <title>Genome sequence of the yeast Cyberlindnera fabianii (Hansenula fabianii).</title>
        <authorList>
            <person name="Freel K.C."/>
            <person name="Sarilar V."/>
            <person name="Neuveglise C."/>
            <person name="Devillers H."/>
            <person name="Friedrich A."/>
            <person name="Schacherer J."/>
        </authorList>
    </citation>
    <scope>NUCLEOTIDE SEQUENCE</scope>
    <source>
        <strain evidence="1">YJS4271</strain>
    </source>
</reference>
<organism evidence="1">
    <name type="scientific">Cyberlindnera fabianii</name>
    <name type="common">Yeast</name>
    <name type="synonym">Hansenula fabianii</name>
    <dbReference type="NCBI Taxonomy" id="36022"/>
    <lineage>
        <taxon>Eukaryota</taxon>
        <taxon>Fungi</taxon>
        <taxon>Dikarya</taxon>
        <taxon>Ascomycota</taxon>
        <taxon>Saccharomycotina</taxon>
        <taxon>Saccharomycetes</taxon>
        <taxon>Phaffomycetales</taxon>
        <taxon>Phaffomycetaceae</taxon>
        <taxon>Cyberlindnera</taxon>
    </lineage>
</organism>
<accession>A0A061AM02</accession>
<gene>
    <name evidence="2" type="ORF">BON22_4154</name>
    <name evidence="1" type="ORF">CYFA0S_02e03004g</name>
</gene>
<protein>
    <submittedName>
        <fullName evidence="1">CYFA0S02e03004g1_1</fullName>
    </submittedName>
</protein>
<proteinExistence type="predicted"/>
<dbReference type="EMBL" id="MPUK01000008">
    <property type="protein sequence ID" value="ONH66209.1"/>
    <property type="molecule type" value="Genomic_DNA"/>
</dbReference>
<name>A0A061AM02_CYBFA</name>